<dbReference type="Pfam" id="PF13443">
    <property type="entry name" value="HTH_26"/>
    <property type="match status" value="1"/>
</dbReference>
<keyword evidence="3" id="KW-1185">Reference proteome</keyword>
<evidence type="ECO:0000313" key="2">
    <source>
        <dbReference type="EMBL" id="TCN66479.1"/>
    </source>
</evidence>
<dbReference type="Proteomes" id="UP000294830">
    <property type="component" value="Unassembled WGS sequence"/>
</dbReference>
<dbReference type="GO" id="GO:0003677">
    <property type="term" value="F:DNA binding"/>
    <property type="evidence" value="ECO:0007669"/>
    <property type="project" value="UniProtKB-KW"/>
</dbReference>
<evidence type="ECO:0000313" key="3">
    <source>
        <dbReference type="Proteomes" id="UP000294830"/>
    </source>
</evidence>
<dbReference type="OrthoDB" id="9805309at2"/>
<feature type="domain" description="HTH cro/C1-type" evidence="1">
    <location>
        <begin position="7"/>
        <end position="67"/>
    </location>
</feature>
<keyword evidence="2" id="KW-0238">DNA-binding</keyword>
<reference evidence="2 3" key="1">
    <citation type="submission" date="2019-03" db="EMBL/GenBank/DDBJ databases">
        <title>Genomic Encyclopedia of Archaeal and Bacterial Type Strains, Phase II (KMG-II): from individual species to whole genera.</title>
        <authorList>
            <person name="Goeker M."/>
        </authorList>
    </citation>
    <scope>NUCLEOTIDE SEQUENCE [LARGE SCALE GENOMIC DNA]</scope>
    <source>
        <strain evidence="2 3">RL-C</strain>
    </source>
</reference>
<gene>
    <name evidence="2" type="ORF">CLV25_109108</name>
</gene>
<evidence type="ECO:0000259" key="1">
    <source>
        <dbReference type="Pfam" id="PF13443"/>
    </source>
</evidence>
<proteinExistence type="predicted"/>
<dbReference type="RefSeq" id="WP_131839599.1">
    <property type="nucleotide sequence ID" value="NZ_SLWB01000009.1"/>
</dbReference>
<organism evidence="2 3">
    <name type="scientific">Acetobacteroides hydrogenigenes</name>
    <dbReference type="NCBI Taxonomy" id="979970"/>
    <lineage>
        <taxon>Bacteria</taxon>
        <taxon>Pseudomonadati</taxon>
        <taxon>Bacteroidota</taxon>
        <taxon>Bacteroidia</taxon>
        <taxon>Bacteroidales</taxon>
        <taxon>Rikenellaceae</taxon>
        <taxon>Acetobacteroides</taxon>
    </lineage>
</organism>
<accession>A0A4R2EPX4</accession>
<protein>
    <submittedName>
        <fullName evidence="2">DNA-binding Xre family transcriptional regulator</fullName>
    </submittedName>
</protein>
<comment type="caution">
    <text evidence="2">The sequence shown here is derived from an EMBL/GenBank/DDBJ whole genome shotgun (WGS) entry which is preliminary data.</text>
</comment>
<sequence>MLYLNLKRIFTAAGVRQPRKFLAQMGYKDTTIHRIIFQTARIVRLQELERMCLKFGCTPNDLLEWVPSAADAERDVPLQQLRMKEELFIDDMVMKLSYDEQLELKEIIKERFGKKQEKGVALAKEE</sequence>
<dbReference type="AlphaFoldDB" id="A0A4R2EPX4"/>
<dbReference type="InterPro" id="IPR001387">
    <property type="entry name" value="Cro/C1-type_HTH"/>
</dbReference>
<name>A0A4R2EPX4_9BACT</name>
<dbReference type="EMBL" id="SLWB01000009">
    <property type="protein sequence ID" value="TCN66479.1"/>
    <property type="molecule type" value="Genomic_DNA"/>
</dbReference>